<keyword evidence="2" id="KW-1185">Reference proteome</keyword>
<evidence type="ECO:0000313" key="2">
    <source>
        <dbReference type="Proteomes" id="UP000559256"/>
    </source>
</evidence>
<dbReference type="AlphaFoldDB" id="A0A8H5D245"/>
<reference evidence="1 2" key="1">
    <citation type="journal article" date="2020" name="ISME J.">
        <title>Uncovering the hidden diversity of litter-decomposition mechanisms in mushroom-forming fungi.</title>
        <authorList>
            <person name="Floudas D."/>
            <person name="Bentzer J."/>
            <person name="Ahren D."/>
            <person name="Johansson T."/>
            <person name="Persson P."/>
            <person name="Tunlid A."/>
        </authorList>
    </citation>
    <scope>NUCLEOTIDE SEQUENCE [LARGE SCALE GENOMIC DNA]</scope>
    <source>
        <strain evidence="1 2">CBS 291.85</strain>
    </source>
</reference>
<evidence type="ECO:0000313" key="1">
    <source>
        <dbReference type="EMBL" id="KAF5350752.1"/>
    </source>
</evidence>
<name>A0A8H5D245_9AGAR</name>
<comment type="caution">
    <text evidence="1">The sequence shown here is derived from an EMBL/GenBank/DDBJ whole genome shotgun (WGS) entry which is preliminary data.</text>
</comment>
<accession>A0A8H5D245</accession>
<sequence length="68" mass="7636">MRPRNLPCETLSAKQWHLSPVLLLLAQYGRSSVMIALRVSSKGLAKALTSREFTYTHKLPGLDNLTRV</sequence>
<gene>
    <name evidence="1" type="ORF">D9758_010348</name>
</gene>
<dbReference type="EMBL" id="JAACJM010000073">
    <property type="protein sequence ID" value="KAF5350752.1"/>
    <property type="molecule type" value="Genomic_DNA"/>
</dbReference>
<organism evidence="1 2">
    <name type="scientific">Tetrapyrgos nigripes</name>
    <dbReference type="NCBI Taxonomy" id="182062"/>
    <lineage>
        <taxon>Eukaryota</taxon>
        <taxon>Fungi</taxon>
        <taxon>Dikarya</taxon>
        <taxon>Basidiomycota</taxon>
        <taxon>Agaricomycotina</taxon>
        <taxon>Agaricomycetes</taxon>
        <taxon>Agaricomycetidae</taxon>
        <taxon>Agaricales</taxon>
        <taxon>Marasmiineae</taxon>
        <taxon>Marasmiaceae</taxon>
        <taxon>Tetrapyrgos</taxon>
    </lineage>
</organism>
<dbReference type="Proteomes" id="UP000559256">
    <property type="component" value="Unassembled WGS sequence"/>
</dbReference>
<protein>
    <submittedName>
        <fullName evidence="1">Uncharacterized protein</fullName>
    </submittedName>
</protein>
<proteinExistence type="predicted"/>